<keyword evidence="1" id="KW-0812">Transmembrane</keyword>
<dbReference type="InterPro" id="IPR025403">
    <property type="entry name" value="TgpA-like_C"/>
</dbReference>
<dbReference type="EMBL" id="SDHW01000001">
    <property type="protein sequence ID" value="RXK61611.1"/>
    <property type="molecule type" value="Genomic_DNA"/>
</dbReference>
<sequence>MRYPSFLLVLFFLLFSANINAQENDTVVVNPPVVDTSVVVEDEDYEESTEDTRVYDTTLLFQQWFYPADSINHLRREKDFSYANNLDSLLKLRQEELNKQQKKVSNSTGTSVNIGGVLQILLWGILIAALLFVLYRVFLSDKGLFTSPTKNKQIEVEEEQLTDDAYLDQQLKQALSDQNYRLAIRYLYLQSLNKLSQRNWLHLSPDKTNYQYVRELAKPQLRNGFSRITLHYEYAWYGDFEIDATVYQQVKNDFDLFNQSVKQF</sequence>
<protein>
    <submittedName>
        <fullName evidence="4">DUF4129 domain-containing protein</fullName>
    </submittedName>
</protein>
<dbReference type="AlphaFoldDB" id="A0A4Q1CLT1"/>
<dbReference type="OrthoDB" id="5491447at2"/>
<dbReference type="RefSeq" id="WP_129128984.1">
    <property type="nucleotide sequence ID" value="NZ_SDHW01000001.1"/>
</dbReference>
<feature type="domain" description="Protein-glutamine gamma-glutamyltransferase-like C-terminal" evidence="3">
    <location>
        <begin position="187"/>
        <end position="250"/>
    </location>
</feature>
<evidence type="ECO:0000313" key="5">
    <source>
        <dbReference type="Proteomes" id="UP000290204"/>
    </source>
</evidence>
<comment type="caution">
    <text evidence="4">The sequence shown here is derived from an EMBL/GenBank/DDBJ whole genome shotgun (WGS) entry which is preliminary data.</text>
</comment>
<name>A0A4Q1CLT1_9BACT</name>
<feature type="transmembrane region" description="Helical" evidence="1">
    <location>
        <begin position="120"/>
        <end position="139"/>
    </location>
</feature>
<dbReference type="Proteomes" id="UP000290204">
    <property type="component" value="Unassembled WGS sequence"/>
</dbReference>
<keyword evidence="1" id="KW-0472">Membrane</keyword>
<proteinExistence type="predicted"/>
<feature type="chain" id="PRO_5020863087" evidence="2">
    <location>
        <begin position="22"/>
        <end position="264"/>
    </location>
</feature>
<gene>
    <name evidence="4" type="ORF">ESA94_00930</name>
</gene>
<accession>A0A4Q1CLT1</accession>
<keyword evidence="5" id="KW-1185">Reference proteome</keyword>
<keyword evidence="2" id="KW-0732">Signal</keyword>
<reference evidence="4 5" key="1">
    <citation type="submission" date="2019-01" db="EMBL/GenBank/DDBJ databases">
        <title>Lacibacter sp. strain TTM-7.</title>
        <authorList>
            <person name="Chen W.-M."/>
        </authorList>
    </citation>
    <scope>NUCLEOTIDE SEQUENCE [LARGE SCALE GENOMIC DNA]</scope>
    <source>
        <strain evidence="4 5">TTM-7</strain>
    </source>
</reference>
<evidence type="ECO:0000256" key="2">
    <source>
        <dbReference type="SAM" id="SignalP"/>
    </source>
</evidence>
<dbReference type="Pfam" id="PF13559">
    <property type="entry name" value="DUF4129"/>
    <property type="match status" value="1"/>
</dbReference>
<keyword evidence="1" id="KW-1133">Transmembrane helix</keyword>
<evidence type="ECO:0000259" key="3">
    <source>
        <dbReference type="Pfam" id="PF13559"/>
    </source>
</evidence>
<evidence type="ECO:0000256" key="1">
    <source>
        <dbReference type="SAM" id="Phobius"/>
    </source>
</evidence>
<evidence type="ECO:0000313" key="4">
    <source>
        <dbReference type="EMBL" id="RXK61611.1"/>
    </source>
</evidence>
<organism evidence="4 5">
    <name type="scientific">Lacibacter luteus</name>
    <dbReference type="NCBI Taxonomy" id="2508719"/>
    <lineage>
        <taxon>Bacteria</taxon>
        <taxon>Pseudomonadati</taxon>
        <taxon>Bacteroidota</taxon>
        <taxon>Chitinophagia</taxon>
        <taxon>Chitinophagales</taxon>
        <taxon>Chitinophagaceae</taxon>
        <taxon>Lacibacter</taxon>
    </lineage>
</organism>
<feature type="signal peptide" evidence="2">
    <location>
        <begin position="1"/>
        <end position="21"/>
    </location>
</feature>